<reference evidence="2" key="3">
    <citation type="submission" date="2025-09" db="UniProtKB">
        <authorList>
            <consortium name="Ensembl"/>
        </authorList>
    </citation>
    <scope>IDENTIFICATION</scope>
</reference>
<feature type="region of interest" description="Disordered" evidence="1">
    <location>
        <begin position="328"/>
        <end position="351"/>
    </location>
</feature>
<name>A0A8B9XC90_BOSMU</name>
<feature type="compositionally biased region" description="Pro residues" evidence="1">
    <location>
        <begin position="181"/>
        <end position="191"/>
    </location>
</feature>
<evidence type="ECO:0000313" key="2">
    <source>
        <dbReference type="Ensembl" id="ENSBGRP00000017532.1"/>
    </source>
</evidence>
<dbReference type="Proteomes" id="UP000694520">
    <property type="component" value="Chromosome 20"/>
</dbReference>
<accession>A0A8B9XC90</accession>
<protein>
    <submittedName>
        <fullName evidence="2">Uncharacterized protein</fullName>
    </submittedName>
</protein>
<evidence type="ECO:0000256" key="1">
    <source>
        <dbReference type="SAM" id="MobiDB-lite"/>
    </source>
</evidence>
<reference evidence="2" key="1">
    <citation type="submission" date="2019-05" db="EMBL/GenBank/DDBJ databases">
        <authorList>
            <person name="Zhang S."/>
            <person name="Liu J."/>
        </authorList>
    </citation>
    <scope>NUCLEOTIDE SEQUENCE [LARGE SCALE GENOMIC DNA]</scope>
</reference>
<feature type="region of interest" description="Disordered" evidence="1">
    <location>
        <begin position="247"/>
        <end position="283"/>
    </location>
</feature>
<feature type="compositionally biased region" description="Low complexity" evidence="1">
    <location>
        <begin position="339"/>
        <end position="350"/>
    </location>
</feature>
<reference evidence="2" key="2">
    <citation type="submission" date="2025-08" db="UniProtKB">
        <authorList>
            <consortium name="Ensembl"/>
        </authorList>
    </citation>
    <scope>IDENTIFICATION</scope>
</reference>
<feature type="region of interest" description="Disordered" evidence="1">
    <location>
        <begin position="44"/>
        <end position="94"/>
    </location>
</feature>
<proteinExistence type="predicted"/>
<evidence type="ECO:0000313" key="3">
    <source>
        <dbReference type="Proteomes" id="UP000694520"/>
    </source>
</evidence>
<feature type="compositionally biased region" description="Gly residues" evidence="1">
    <location>
        <begin position="155"/>
        <end position="164"/>
    </location>
</feature>
<organism evidence="2 3">
    <name type="scientific">Bos mutus grunniens</name>
    <name type="common">Wild yak</name>
    <name type="synonym">Bos grunniens</name>
    <dbReference type="NCBI Taxonomy" id="30521"/>
    <lineage>
        <taxon>Eukaryota</taxon>
        <taxon>Metazoa</taxon>
        <taxon>Chordata</taxon>
        <taxon>Craniata</taxon>
        <taxon>Vertebrata</taxon>
        <taxon>Euteleostomi</taxon>
        <taxon>Mammalia</taxon>
        <taxon>Eutheria</taxon>
        <taxon>Laurasiatheria</taxon>
        <taxon>Artiodactyla</taxon>
        <taxon>Ruminantia</taxon>
        <taxon>Pecora</taxon>
        <taxon>Bovidae</taxon>
        <taxon>Bovinae</taxon>
        <taxon>Bos</taxon>
    </lineage>
</organism>
<feature type="region of interest" description="Disordered" evidence="1">
    <location>
        <begin position="139"/>
        <end position="218"/>
    </location>
</feature>
<dbReference type="AlphaFoldDB" id="A0A8B9XC90"/>
<sequence>FRSPGPANVFSRRLHKGRKQARGPFFQGVFLEGYRAGLRKDAGTESLGRVSRRTALSTEPGVGGAAKGPEATSDPSCGRGPGRPWLSDPGPLPGPVTLTHTRLWRWVAGGRPGREGDVALPESKVSLLQVSPSAPLAEFARDGERGQGRSRRRGGIFGTWGGGVRRNSSRLPTRLGRCFSPYPPPKPPGPGPSLTSWSGFGRRRKEGPRRPPQLSSAALPDWLCVPGAQLQPLQTPSETQGIRSAATQSGVGGWPRIPGLTSRGSLGGGARTGLPPQPPRGRASRVLRPQLLSAPPPFPSLPAAASLLLRPRPPATSPRFLIPATSALGGSFRGRRQPRGASRADAAGAARSRRRLVNGTRTRAGADIAALALRQGPTAGIPRPPSGAPEIAVYSAQRSPDDPSGCHLLNDQSDGWSFVLQKLAASIQWVKKRPTGDVGSPDVMCSARRDLPARVRSA</sequence>
<dbReference type="Ensembl" id="ENSBGRT00000020295.1">
    <property type="protein sequence ID" value="ENSBGRP00000017532.1"/>
    <property type="gene ID" value="ENSBGRG00000011140.1"/>
</dbReference>
<keyword evidence="3" id="KW-1185">Reference proteome</keyword>